<organism evidence="2 3">
    <name type="scientific">Desulfobacter latus</name>
    <dbReference type="NCBI Taxonomy" id="2292"/>
    <lineage>
        <taxon>Bacteria</taxon>
        <taxon>Pseudomonadati</taxon>
        <taxon>Thermodesulfobacteriota</taxon>
        <taxon>Desulfobacteria</taxon>
        <taxon>Desulfobacterales</taxon>
        <taxon>Desulfobacteraceae</taxon>
        <taxon>Desulfobacter</taxon>
    </lineage>
</organism>
<feature type="compositionally biased region" description="Polar residues" evidence="1">
    <location>
        <begin position="200"/>
        <end position="212"/>
    </location>
</feature>
<gene>
    <name evidence="2" type="ORF">HXW94_09870</name>
</gene>
<feature type="non-terminal residue" evidence="2">
    <location>
        <position position="1"/>
    </location>
</feature>
<dbReference type="GO" id="GO:0000272">
    <property type="term" value="P:polysaccharide catabolic process"/>
    <property type="evidence" value="ECO:0007669"/>
    <property type="project" value="InterPro"/>
</dbReference>
<evidence type="ECO:0000313" key="3">
    <source>
        <dbReference type="Proteomes" id="UP000553343"/>
    </source>
</evidence>
<dbReference type="RefSeq" id="WP_218576659.1">
    <property type="nucleotide sequence ID" value="NZ_JACADJ010000030.1"/>
</dbReference>
<dbReference type="AlphaFoldDB" id="A0A850SVW4"/>
<evidence type="ECO:0000256" key="1">
    <source>
        <dbReference type="SAM" id="MobiDB-lite"/>
    </source>
</evidence>
<feature type="region of interest" description="Disordered" evidence="1">
    <location>
        <begin position="199"/>
        <end position="224"/>
    </location>
</feature>
<protein>
    <recommendedName>
        <fullName evidence="4">Dockerin domain-containing protein</fullName>
    </recommendedName>
</protein>
<name>A0A850SVW4_9BACT</name>
<dbReference type="Proteomes" id="UP000553343">
    <property type="component" value="Unassembled WGS sequence"/>
</dbReference>
<evidence type="ECO:0000313" key="2">
    <source>
        <dbReference type="EMBL" id="NWH05289.1"/>
    </source>
</evidence>
<keyword evidence="3" id="KW-1185">Reference proteome</keyword>
<sequence length="347" mass="37801">TLKGDFTQKSTYVSYYSNEEENFDTSGTHKVILAGSTLQTVSFENPSSSYSHFNILEITNEANARISFSSDIVVTKLFNHHLNDFTISSSDQFPDYDLDGIHDQNDPNPLNAYTCDHKSLKTLYRDLDNDGYGDNSKIMYTCASLEGYVENDDDTDDAIFNDLDSDGLSDYIENITCTDPEDADTDDDGIPDGVEDLNGNGITETGETSPCNADTDGDGIQDGTEAGLTLLTIGPDTDINIFQPDLDPATSTDPLNKDTDGDGWNDGAEDKNLNGMTEPGEKNPTDASSKFEAGDINCDNEMNMVDSILALKLLSGKVVDIHDNKATDMNEDGKIGIEEAVHIINKE</sequence>
<dbReference type="Gene3D" id="1.10.1330.10">
    <property type="entry name" value="Dockerin domain"/>
    <property type="match status" value="1"/>
</dbReference>
<reference evidence="2 3" key="1">
    <citation type="submission" date="2020-06" db="EMBL/GenBank/DDBJ databases">
        <title>High-quality draft genome of sulfate reducer Desulfobacter latus type strain AcrS2 isolated from marine sediment.</title>
        <authorList>
            <person name="Hoppe M."/>
            <person name="Larsen C.K."/>
            <person name="Marshall I.P.G."/>
            <person name="Schramm A."/>
            <person name="Marietou A.G."/>
        </authorList>
    </citation>
    <scope>NUCLEOTIDE SEQUENCE [LARGE SCALE GENOMIC DNA]</scope>
    <source>
        <strain evidence="2 3">AcRS2</strain>
    </source>
</reference>
<comment type="caution">
    <text evidence="2">The sequence shown here is derived from an EMBL/GenBank/DDBJ whole genome shotgun (WGS) entry which is preliminary data.</text>
</comment>
<dbReference type="InterPro" id="IPR036439">
    <property type="entry name" value="Dockerin_dom_sf"/>
</dbReference>
<proteinExistence type="predicted"/>
<dbReference type="EMBL" id="JACADJ010000030">
    <property type="protein sequence ID" value="NWH05289.1"/>
    <property type="molecule type" value="Genomic_DNA"/>
</dbReference>
<dbReference type="SUPFAM" id="SSF63446">
    <property type="entry name" value="Type I dockerin domain"/>
    <property type="match status" value="1"/>
</dbReference>
<accession>A0A850SVW4</accession>
<feature type="region of interest" description="Disordered" evidence="1">
    <location>
        <begin position="239"/>
        <end position="289"/>
    </location>
</feature>
<evidence type="ECO:0008006" key="4">
    <source>
        <dbReference type="Google" id="ProtNLM"/>
    </source>
</evidence>